<gene>
    <name evidence="1" type="ORF">FAES_4241</name>
</gene>
<sequence>MKTLLILGHLHDATLPALARLLRERGAVRVECLTDADLIAAPDWRVQLTNDTTDWQLTLADGRHFSAQTTDALYNRLGYLTPLPFASATDTAYAQAEWHALLAGWLQNLGPTRRLGTLFPTTLAVGTANPLLRVRQLALAGLPVADLWVTATPPKQGFTAPAASTAGQWRQETLNHQYNSVLATRQTLTGALARVFRTGIRQLQAQLDCELLQVHFCQSVSGHWKATNYQTLVQPGSEAELAALATYLIERTHAPATHLTPALP</sequence>
<dbReference type="Proteomes" id="UP000011058">
    <property type="component" value="Chromosome"/>
</dbReference>
<proteinExistence type="predicted"/>
<dbReference type="EMBL" id="HE796683">
    <property type="protein sequence ID" value="CCH02241.1"/>
    <property type="molecule type" value="Genomic_DNA"/>
</dbReference>
<accession>I0KDN8</accession>
<dbReference type="KEGG" id="fae:FAES_4241"/>
<organism evidence="1 2">
    <name type="scientific">Fibrella aestuarina BUZ 2</name>
    <dbReference type="NCBI Taxonomy" id="1166018"/>
    <lineage>
        <taxon>Bacteria</taxon>
        <taxon>Pseudomonadati</taxon>
        <taxon>Bacteroidota</taxon>
        <taxon>Cytophagia</taxon>
        <taxon>Cytophagales</taxon>
        <taxon>Spirosomataceae</taxon>
        <taxon>Fibrella</taxon>
    </lineage>
</organism>
<evidence type="ECO:0000313" key="1">
    <source>
        <dbReference type="EMBL" id="CCH02241.1"/>
    </source>
</evidence>
<dbReference type="HOGENOM" id="CLU_1052710_0_0_10"/>
<evidence type="ECO:0000313" key="2">
    <source>
        <dbReference type="Proteomes" id="UP000011058"/>
    </source>
</evidence>
<dbReference type="RefSeq" id="WP_015333340.1">
    <property type="nucleotide sequence ID" value="NC_020054.1"/>
</dbReference>
<keyword evidence="2" id="KW-1185">Reference proteome</keyword>
<dbReference type="AlphaFoldDB" id="I0KDN8"/>
<dbReference type="STRING" id="1166018.FAES_4241"/>
<name>I0KDN8_9BACT</name>
<protein>
    <submittedName>
        <fullName evidence="1">Uncharacterized protein</fullName>
    </submittedName>
</protein>
<reference evidence="1 2" key="1">
    <citation type="journal article" date="2012" name="J. Bacteriol.">
        <title>Genome Sequence of Fibrella aestuarina BUZ 2T, a Filamentous Marine Bacterium.</title>
        <authorList>
            <person name="Filippini M."/>
            <person name="Qi W."/>
            <person name="Blom J."/>
            <person name="Goesmann A."/>
            <person name="Smits T.H."/>
            <person name="Bagheri H.C."/>
        </authorList>
    </citation>
    <scope>NUCLEOTIDE SEQUENCE [LARGE SCALE GENOMIC DNA]</scope>
    <source>
        <strain evidence="2">BUZ 2T</strain>
    </source>
</reference>
<dbReference type="OrthoDB" id="943808at2"/>